<gene>
    <name evidence="1" type="ORF">G6048_16455</name>
</gene>
<sequence length="147" mass="16657">MTLAQQLATIDELCSRPFPTEHGRSDVGTAGPGFHMAELATSDDFWEDDGTEREETAVQYEADRDGLSERLTDRWGVPQKFPLWSIQERAMGGEDIPEPWGSLSSHVQDVHSWRYEETGRWVVLGVSQWDKELPFQLLAVVTEIDPP</sequence>
<comment type="caution">
    <text evidence="1">The sequence shown here is derived from an EMBL/GenBank/DDBJ whole genome shotgun (WGS) entry which is preliminary data.</text>
</comment>
<dbReference type="EMBL" id="JAAKZX010000044">
    <property type="protein sequence ID" value="NGO43679.1"/>
    <property type="molecule type" value="Genomic_DNA"/>
</dbReference>
<dbReference type="Proteomes" id="UP001518140">
    <property type="component" value="Unassembled WGS sequence"/>
</dbReference>
<evidence type="ECO:0000313" key="2">
    <source>
        <dbReference type="Proteomes" id="UP001518140"/>
    </source>
</evidence>
<dbReference type="RefSeq" id="WP_165340287.1">
    <property type="nucleotide sequence ID" value="NZ_JAAKZX010000044.1"/>
</dbReference>
<name>A0ABX0DSE0_9ACTN</name>
<protein>
    <submittedName>
        <fullName evidence="1">Uncharacterized protein</fullName>
    </submittedName>
</protein>
<evidence type="ECO:0000313" key="1">
    <source>
        <dbReference type="EMBL" id="NGO43679.1"/>
    </source>
</evidence>
<proteinExistence type="predicted"/>
<organism evidence="1 2">
    <name type="scientific">Streptomyces ureilyticus</name>
    <dbReference type="NCBI Taxonomy" id="1775131"/>
    <lineage>
        <taxon>Bacteria</taxon>
        <taxon>Bacillati</taxon>
        <taxon>Actinomycetota</taxon>
        <taxon>Actinomycetes</taxon>
        <taxon>Kitasatosporales</taxon>
        <taxon>Streptomycetaceae</taxon>
        <taxon>Streptomyces</taxon>
    </lineage>
</organism>
<accession>A0ABX0DSE0</accession>
<reference evidence="1 2" key="1">
    <citation type="submission" date="2020-02" db="EMBL/GenBank/DDBJ databases">
        <title>Whole-genome analyses of novel actinobacteria.</title>
        <authorList>
            <person name="Sahin N."/>
            <person name="Tokatli A."/>
        </authorList>
    </citation>
    <scope>NUCLEOTIDE SEQUENCE [LARGE SCALE GENOMIC DNA]</scope>
    <source>
        <strain evidence="1 2">YC419</strain>
    </source>
</reference>
<keyword evidence="2" id="KW-1185">Reference proteome</keyword>